<organism evidence="1 2">
    <name type="scientific">Rhizophagus irregularis</name>
    <dbReference type="NCBI Taxonomy" id="588596"/>
    <lineage>
        <taxon>Eukaryota</taxon>
        <taxon>Fungi</taxon>
        <taxon>Fungi incertae sedis</taxon>
        <taxon>Mucoromycota</taxon>
        <taxon>Glomeromycotina</taxon>
        <taxon>Glomeromycetes</taxon>
        <taxon>Glomerales</taxon>
        <taxon>Glomeraceae</taxon>
        <taxon>Rhizophagus</taxon>
    </lineage>
</organism>
<dbReference type="AlphaFoldDB" id="A0A915Z845"/>
<proteinExistence type="predicted"/>
<comment type="caution">
    <text evidence="1">The sequence shown here is derived from an EMBL/GenBank/DDBJ whole genome shotgun (WGS) entry which is preliminary data.</text>
</comment>
<reference evidence="1" key="1">
    <citation type="submission" date="2020-05" db="EMBL/GenBank/DDBJ databases">
        <authorList>
            <person name="Rincon C."/>
            <person name="Sanders R I."/>
            <person name="Robbins C."/>
            <person name="Chaturvedi A."/>
        </authorList>
    </citation>
    <scope>NUCLEOTIDE SEQUENCE</scope>
    <source>
        <strain evidence="1">CHB12</strain>
    </source>
</reference>
<dbReference type="Proteomes" id="UP000684084">
    <property type="component" value="Unassembled WGS sequence"/>
</dbReference>
<sequence length="105" mass="12467">MKRCWDSNPNNRPSAIEVGELIRLFRSRKNEEIEKQFIEAEEYRKTNLLSVENIQSTTHHPQAYYTSRLLNSYTKDLSKYDNINNNSVEIVDFTMISAEDEDKYK</sequence>
<dbReference type="EMBL" id="CAGKOT010000020">
    <property type="protein sequence ID" value="CAB5364556.1"/>
    <property type="molecule type" value="Genomic_DNA"/>
</dbReference>
<protein>
    <recommendedName>
        <fullName evidence="3">Serine-threonine/tyrosine-protein kinase catalytic domain-containing protein</fullName>
    </recommendedName>
</protein>
<dbReference type="VEuPathDB" id="FungiDB:RhiirFUN_022454"/>
<evidence type="ECO:0000313" key="1">
    <source>
        <dbReference type="EMBL" id="CAB5364556.1"/>
    </source>
</evidence>
<gene>
    <name evidence="1" type="ORF">CHRIB12_LOCUS9999</name>
</gene>
<accession>A0A915Z845</accession>
<dbReference type="OrthoDB" id="3205772at2759"/>
<evidence type="ECO:0008006" key="3">
    <source>
        <dbReference type="Google" id="ProtNLM"/>
    </source>
</evidence>
<name>A0A915Z845_9GLOM</name>
<evidence type="ECO:0000313" key="2">
    <source>
        <dbReference type="Proteomes" id="UP000684084"/>
    </source>
</evidence>